<organism evidence="2 3">
    <name type="scientific">Microvirga puerhi</name>
    <dbReference type="NCBI Taxonomy" id="2876078"/>
    <lineage>
        <taxon>Bacteria</taxon>
        <taxon>Pseudomonadati</taxon>
        <taxon>Pseudomonadota</taxon>
        <taxon>Alphaproteobacteria</taxon>
        <taxon>Hyphomicrobiales</taxon>
        <taxon>Methylobacteriaceae</taxon>
        <taxon>Microvirga</taxon>
    </lineage>
</organism>
<gene>
    <name evidence="2" type="ORF">K9B37_22660</name>
</gene>
<proteinExistence type="predicted"/>
<protein>
    <submittedName>
        <fullName evidence="2">Uncharacterized protein</fullName>
    </submittedName>
</protein>
<feature type="region of interest" description="Disordered" evidence="1">
    <location>
        <begin position="31"/>
        <end position="51"/>
    </location>
</feature>
<comment type="caution">
    <text evidence="2">The sequence shown here is derived from an EMBL/GenBank/DDBJ whole genome shotgun (WGS) entry which is preliminary data.</text>
</comment>
<accession>A0ABS7VU04</accession>
<sequence length="102" mass="11060">MDWVNGSAMNAAVLSESLEMAHLRPQSEAAILTEPDIPKAPGTSLPDPLRTSSVKVSSQEIYTNLRAYFGFDSFRRLQSHAVFATVNIPLSGLLQGHPGRPP</sequence>
<reference evidence="2 3" key="1">
    <citation type="submission" date="2021-09" db="EMBL/GenBank/DDBJ databases">
        <title>The complete genome sequence of a new microorganism.</title>
        <authorList>
            <person name="Zi Z."/>
        </authorList>
    </citation>
    <scope>NUCLEOTIDE SEQUENCE [LARGE SCALE GENOMIC DNA]</scope>
    <source>
        <strain evidence="2 3">WGZ8</strain>
    </source>
</reference>
<dbReference type="RefSeq" id="WP_224315808.1">
    <property type="nucleotide sequence ID" value="NZ_JAIRBM010000026.1"/>
</dbReference>
<evidence type="ECO:0000313" key="2">
    <source>
        <dbReference type="EMBL" id="MBZ6079063.1"/>
    </source>
</evidence>
<dbReference type="Proteomes" id="UP000704176">
    <property type="component" value="Unassembled WGS sequence"/>
</dbReference>
<evidence type="ECO:0000313" key="3">
    <source>
        <dbReference type="Proteomes" id="UP000704176"/>
    </source>
</evidence>
<dbReference type="EMBL" id="JAIRBM010000026">
    <property type="protein sequence ID" value="MBZ6079063.1"/>
    <property type="molecule type" value="Genomic_DNA"/>
</dbReference>
<evidence type="ECO:0000256" key="1">
    <source>
        <dbReference type="SAM" id="MobiDB-lite"/>
    </source>
</evidence>
<keyword evidence="3" id="KW-1185">Reference proteome</keyword>
<name>A0ABS7VU04_9HYPH</name>